<dbReference type="CDD" id="cd02901">
    <property type="entry name" value="Macro_Poa1p-like"/>
    <property type="match status" value="1"/>
</dbReference>
<dbReference type="EMBL" id="CP016808">
    <property type="protein sequence ID" value="ANY66897.1"/>
    <property type="molecule type" value="Genomic_DNA"/>
</dbReference>
<dbReference type="InterPro" id="IPR002589">
    <property type="entry name" value="Macro_dom"/>
</dbReference>
<dbReference type="PANTHER" id="PTHR12521">
    <property type="entry name" value="PROTEIN C6ORF130"/>
    <property type="match status" value="1"/>
</dbReference>
<accession>A0A1B2DGN8</accession>
<dbReference type="InterPro" id="IPR043472">
    <property type="entry name" value="Macro_dom-like"/>
</dbReference>
<dbReference type="GO" id="GO:0140291">
    <property type="term" value="P:peptidyl-glutamate ADP-deribosylation"/>
    <property type="evidence" value="ECO:0007669"/>
    <property type="project" value="TreeGrafter"/>
</dbReference>
<dbReference type="AlphaFoldDB" id="A0A1B2DGN8"/>
<proteinExistence type="predicted"/>
<dbReference type="RefSeq" id="WP_099518180.1">
    <property type="nucleotide sequence ID" value="NZ_CP016808.1"/>
</dbReference>
<sequence>MHFTEMKKDLFTMPETYCLAHCISADAKMGAGIAVLFRKHFKLKPLQNMADNSPLAVGTCYKVDRALNLVTKTKYFHKPTYQTLTQAIVSMKDICLQEGITQLAMPQIGCGLDKLQWGQVKEIIKNVFAETEIEIVVCTL</sequence>
<dbReference type="PROSITE" id="PS51154">
    <property type="entry name" value="MACRO"/>
    <property type="match status" value="1"/>
</dbReference>
<gene>
    <name evidence="3" type="ORF">BBD42_10775</name>
</gene>
<protein>
    <recommendedName>
        <fullName evidence="2">Macro domain-containing protein</fullName>
    </recommendedName>
</protein>
<evidence type="ECO:0000256" key="1">
    <source>
        <dbReference type="ARBA" id="ARBA00035885"/>
    </source>
</evidence>
<evidence type="ECO:0000259" key="2">
    <source>
        <dbReference type="PROSITE" id="PS51154"/>
    </source>
</evidence>
<dbReference type="PANTHER" id="PTHR12521:SF0">
    <property type="entry name" value="ADP-RIBOSE GLYCOHYDROLASE OARD1"/>
    <property type="match status" value="1"/>
</dbReference>
<name>A0A1B2DGN8_9BACL</name>
<feature type="domain" description="Macro" evidence="2">
    <location>
        <begin position="1"/>
        <end position="140"/>
    </location>
</feature>
<dbReference type="InterPro" id="IPR050892">
    <property type="entry name" value="ADP-ribose_metab_enzymes"/>
</dbReference>
<dbReference type="SUPFAM" id="SSF52949">
    <property type="entry name" value="Macro domain-like"/>
    <property type="match status" value="1"/>
</dbReference>
<evidence type="ECO:0000313" key="3">
    <source>
        <dbReference type="EMBL" id="ANY66897.1"/>
    </source>
</evidence>
<comment type="catalytic activity">
    <reaction evidence="1">
        <text>an N-(ADP-alpha-D-ribosyl)-thymidine in DNA + H2O = a thymidine in DNA + ADP-D-ribose</text>
        <dbReference type="Rhea" id="RHEA:71655"/>
        <dbReference type="Rhea" id="RHEA-COMP:13556"/>
        <dbReference type="Rhea" id="RHEA-COMP:18051"/>
        <dbReference type="ChEBI" id="CHEBI:15377"/>
        <dbReference type="ChEBI" id="CHEBI:57967"/>
        <dbReference type="ChEBI" id="CHEBI:137386"/>
        <dbReference type="ChEBI" id="CHEBI:191199"/>
    </reaction>
    <physiologicalReaction direction="left-to-right" evidence="1">
        <dbReference type="Rhea" id="RHEA:71656"/>
    </physiologicalReaction>
</comment>
<organism evidence="3">
    <name type="scientific">Paenibacillus sp. BIHB 4019</name>
    <dbReference type="NCBI Taxonomy" id="1870819"/>
    <lineage>
        <taxon>Bacteria</taxon>
        <taxon>Bacillati</taxon>
        <taxon>Bacillota</taxon>
        <taxon>Bacilli</taxon>
        <taxon>Bacillales</taxon>
        <taxon>Paenibacillaceae</taxon>
        <taxon>Paenibacillus</taxon>
    </lineage>
</organism>
<dbReference type="Gene3D" id="3.40.220.10">
    <property type="entry name" value="Leucine Aminopeptidase, subunit E, domain 1"/>
    <property type="match status" value="1"/>
</dbReference>
<reference evidence="3" key="1">
    <citation type="submission" date="2016-08" db="EMBL/GenBank/DDBJ databases">
        <title>Complete Genome Seqeunce of Paenibacillus sp. BIHB 4019 from tea rhizoplane.</title>
        <authorList>
            <person name="Thakur R."/>
            <person name="Swarnkar M.K."/>
            <person name="Gulati A."/>
        </authorList>
    </citation>
    <scope>NUCLEOTIDE SEQUENCE [LARGE SCALE GENOMIC DNA]</scope>
    <source>
        <strain evidence="3">BIHB4019</strain>
    </source>
</reference>